<protein>
    <recommendedName>
        <fullName evidence="4">Aromatic ring-opening dioxygenase LigA</fullName>
    </recommendedName>
</protein>
<proteinExistence type="predicted"/>
<evidence type="ECO:0000313" key="3">
    <source>
        <dbReference type="Proteomes" id="UP001230908"/>
    </source>
</evidence>
<evidence type="ECO:0000313" key="2">
    <source>
        <dbReference type="EMBL" id="MDQ7903568.1"/>
    </source>
</evidence>
<name>A0ABU0Z944_9ACTN</name>
<gene>
    <name evidence="2" type="ORF">RB614_03445</name>
</gene>
<sequence length="154" mass="16067">MTSLLLGVVGAALLVAGPIMIARGVTGRRTIRAELADQKIVFPDEGGELPAGLARYAGVRVTTGTQAQAFADLIGQHVAQATAGRTYSQVVDEWQATGRSDERLARLRQTAFMGQTLRGSLLGAYQAWQITTLVIGLGALLAATGLGFLTLAAT</sequence>
<organism evidence="2 3">
    <name type="scientific">Phytohabitans maris</name>
    <dbReference type="NCBI Taxonomy" id="3071409"/>
    <lineage>
        <taxon>Bacteria</taxon>
        <taxon>Bacillati</taxon>
        <taxon>Actinomycetota</taxon>
        <taxon>Actinomycetes</taxon>
        <taxon>Micromonosporales</taxon>
        <taxon>Micromonosporaceae</taxon>
    </lineage>
</organism>
<keyword evidence="1" id="KW-0472">Membrane</keyword>
<reference evidence="2 3" key="1">
    <citation type="submission" date="2023-08" db="EMBL/GenBank/DDBJ databases">
        <title>Phytohabitans sansha sp. nov., isolated from marine sediment.</title>
        <authorList>
            <person name="Zhao Y."/>
            <person name="Yi K."/>
        </authorList>
    </citation>
    <scope>NUCLEOTIDE SEQUENCE [LARGE SCALE GENOMIC DNA]</scope>
    <source>
        <strain evidence="2 3">ZYX-F-186</strain>
    </source>
</reference>
<evidence type="ECO:0008006" key="4">
    <source>
        <dbReference type="Google" id="ProtNLM"/>
    </source>
</evidence>
<feature type="transmembrane region" description="Helical" evidence="1">
    <location>
        <begin position="127"/>
        <end position="153"/>
    </location>
</feature>
<accession>A0ABU0Z944</accession>
<keyword evidence="3" id="KW-1185">Reference proteome</keyword>
<evidence type="ECO:0000256" key="1">
    <source>
        <dbReference type="SAM" id="Phobius"/>
    </source>
</evidence>
<dbReference type="EMBL" id="JAVHUY010000003">
    <property type="protein sequence ID" value="MDQ7903568.1"/>
    <property type="molecule type" value="Genomic_DNA"/>
</dbReference>
<dbReference type="Proteomes" id="UP001230908">
    <property type="component" value="Unassembled WGS sequence"/>
</dbReference>
<comment type="caution">
    <text evidence="2">The sequence shown here is derived from an EMBL/GenBank/DDBJ whole genome shotgun (WGS) entry which is preliminary data.</text>
</comment>
<keyword evidence="1" id="KW-1133">Transmembrane helix</keyword>
<keyword evidence="1" id="KW-0812">Transmembrane</keyword>
<dbReference type="RefSeq" id="WP_308710847.1">
    <property type="nucleotide sequence ID" value="NZ_JAVHUY010000003.1"/>
</dbReference>